<keyword evidence="1" id="KW-0732">Signal</keyword>
<dbReference type="AlphaFoldDB" id="S9RQ53"/>
<evidence type="ECO:0000256" key="1">
    <source>
        <dbReference type="SAM" id="SignalP"/>
    </source>
</evidence>
<dbReference type="Proteomes" id="UP000015347">
    <property type="component" value="Unassembled WGS sequence"/>
</dbReference>
<protein>
    <submittedName>
        <fullName evidence="2">Uncharacterized protein</fullName>
    </submittedName>
</protein>
<feature type="chain" id="PRO_5004556133" evidence="1">
    <location>
        <begin position="27"/>
        <end position="209"/>
    </location>
</feature>
<evidence type="ECO:0000313" key="2">
    <source>
        <dbReference type="EMBL" id="EPX76119.1"/>
    </source>
</evidence>
<dbReference type="EMBL" id="APVH01000061">
    <property type="protein sequence ID" value="EPX76119.1"/>
    <property type="molecule type" value="Genomic_DNA"/>
</dbReference>
<accession>S9RQ53</accession>
<proteinExistence type="predicted"/>
<organism evidence="2 3">
    <name type="scientific">Salipiger mucosus DSM 16094</name>
    <dbReference type="NCBI Taxonomy" id="1123237"/>
    <lineage>
        <taxon>Bacteria</taxon>
        <taxon>Pseudomonadati</taxon>
        <taxon>Pseudomonadota</taxon>
        <taxon>Alphaproteobacteria</taxon>
        <taxon>Rhodobacterales</taxon>
        <taxon>Roseobacteraceae</taxon>
        <taxon>Salipiger</taxon>
    </lineage>
</organism>
<gene>
    <name evidence="2" type="ORF">Salmuc_00772</name>
</gene>
<sequence length="209" mass="23540">MRIPRTPALTAALVSLFATATTPALAADYSDPTWPCIQRKVERLSVGLMWPAPLEEVDLAPETGRAVEELAETLALRRVDLESARAAVEEFAEAQGRDMALMGAVFKRVFDTLSTRRRRIIDGIEEFSLSQIALSDRIDAARSEMTAEMDKSEPDFDRVDTLEEQVDWDQRIYSDRQQNITYLCETPVLLDKRLYALAQMLQEAARSEG</sequence>
<dbReference type="eggNOG" id="ENOG5031PRJ">
    <property type="taxonomic scope" value="Bacteria"/>
</dbReference>
<feature type="signal peptide" evidence="1">
    <location>
        <begin position="1"/>
        <end position="26"/>
    </location>
</feature>
<reference evidence="3" key="1">
    <citation type="journal article" date="2014" name="Stand. Genomic Sci.">
        <title>Genome sequence of the exopolysaccharide-producing Salipiger mucosus type strain (DSM 16094(T)), a moderately halophilic member of the Roseobacter clade.</title>
        <authorList>
            <person name="Riedel T."/>
            <person name="Spring S."/>
            <person name="Fiebig A."/>
            <person name="Petersen J."/>
            <person name="Kyrpides N.C."/>
            <person name="Goker M."/>
            <person name="Klenk H.P."/>
        </authorList>
    </citation>
    <scope>NUCLEOTIDE SEQUENCE [LARGE SCALE GENOMIC DNA]</scope>
    <source>
        <strain evidence="3">DSM 16094</strain>
    </source>
</reference>
<dbReference type="HOGENOM" id="CLU_102129_0_0_5"/>
<evidence type="ECO:0000313" key="3">
    <source>
        <dbReference type="Proteomes" id="UP000015347"/>
    </source>
</evidence>
<comment type="caution">
    <text evidence="2">The sequence shown here is derived from an EMBL/GenBank/DDBJ whole genome shotgun (WGS) entry which is preliminary data.</text>
</comment>
<dbReference type="RefSeq" id="WP_020039913.1">
    <property type="nucleotide sequence ID" value="NZ_KE557285.1"/>
</dbReference>
<name>S9RQ53_9RHOB</name>
<keyword evidence="3" id="KW-1185">Reference proteome</keyword>
<dbReference type="STRING" id="1123237.Salmuc_00772"/>